<proteinExistence type="predicted"/>
<keyword evidence="2" id="KW-1185">Reference proteome</keyword>
<sequence length="96" mass="11023">MSCLMLNHEGFSKSWKLSNSTRQSSCRDGEKYGEAAVKLLAATLGDQWVLADKRMHINNNWWRRIRRLVKKFICKALNLLLCNCFTGTRASEANES</sequence>
<organism evidence="1">
    <name type="scientific">Oryza barthii</name>
    <dbReference type="NCBI Taxonomy" id="65489"/>
    <lineage>
        <taxon>Eukaryota</taxon>
        <taxon>Viridiplantae</taxon>
        <taxon>Streptophyta</taxon>
        <taxon>Embryophyta</taxon>
        <taxon>Tracheophyta</taxon>
        <taxon>Spermatophyta</taxon>
        <taxon>Magnoliopsida</taxon>
        <taxon>Liliopsida</taxon>
        <taxon>Poales</taxon>
        <taxon>Poaceae</taxon>
        <taxon>BOP clade</taxon>
        <taxon>Oryzoideae</taxon>
        <taxon>Oryzeae</taxon>
        <taxon>Oryzinae</taxon>
        <taxon>Oryza</taxon>
    </lineage>
</organism>
<protein>
    <submittedName>
        <fullName evidence="1">Uncharacterized protein</fullName>
    </submittedName>
</protein>
<dbReference type="AlphaFoldDB" id="A0A0D3GV29"/>
<dbReference type="Gramene" id="OBART07G26630.1">
    <property type="protein sequence ID" value="OBART07G26630.1"/>
    <property type="gene ID" value="OBART07G26630"/>
</dbReference>
<evidence type="ECO:0000313" key="1">
    <source>
        <dbReference type="EnsemblPlants" id="OBART07G26630.1"/>
    </source>
</evidence>
<name>A0A0D3GV29_9ORYZ</name>
<evidence type="ECO:0000313" key="2">
    <source>
        <dbReference type="Proteomes" id="UP000026960"/>
    </source>
</evidence>
<accession>A0A0D3GV29</accession>
<dbReference type="Proteomes" id="UP000026960">
    <property type="component" value="Chromosome 7"/>
</dbReference>
<dbReference type="EnsemblPlants" id="OBART07G26630.1">
    <property type="protein sequence ID" value="OBART07G26630.1"/>
    <property type="gene ID" value="OBART07G26630"/>
</dbReference>
<dbReference type="HOGENOM" id="CLU_184024_0_0_1"/>
<reference evidence="1" key="1">
    <citation type="journal article" date="2009" name="Rice">
        <title>De Novo Next Generation Sequencing of Plant Genomes.</title>
        <authorList>
            <person name="Rounsley S."/>
            <person name="Marri P.R."/>
            <person name="Yu Y."/>
            <person name="He R."/>
            <person name="Sisneros N."/>
            <person name="Goicoechea J.L."/>
            <person name="Lee S.J."/>
            <person name="Angelova A."/>
            <person name="Kudrna D."/>
            <person name="Luo M."/>
            <person name="Affourtit J."/>
            <person name="Desany B."/>
            <person name="Knight J."/>
            <person name="Niazi F."/>
            <person name="Egholm M."/>
            <person name="Wing R.A."/>
        </authorList>
    </citation>
    <scope>NUCLEOTIDE SEQUENCE [LARGE SCALE GENOMIC DNA]</scope>
    <source>
        <strain evidence="1">cv. IRGC 105608</strain>
    </source>
</reference>
<dbReference type="PaxDb" id="65489-OBART07G26630.1"/>
<reference evidence="1" key="2">
    <citation type="submission" date="2015-03" db="UniProtKB">
        <authorList>
            <consortium name="EnsemblPlants"/>
        </authorList>
    </citation>
    <scope>IDENTIFICATION</scope>
</reference>